<accession>A0A2P9ARR0</accession>
<dbReference type="Proteomes" id="UP000245698">
    <property type="component" value="Unassembled WGS sequence"/>
</dbReference>
<sequence>MNTTLKLGGGVAAASAACCAVSVGPALLAGTSLGTIGAAAFAPEIWIVALAVPAAVGAYFLVRRKPASMPKTSFQTLMSSAQADGCGCGDSCNSAAAKEEAPIACTLDAGDFKERTAAIRDLARRSLRHAARTPLALTLSYGPEALEEVRGLVAQEQSCCAFLDFDLKHDEDAVLLTITAPEAAAEAADMLFGHFAPELAASGTKEIA</sequence>
<dbReference type="EMBL" id="FUIG01000044">
    <property type="protein sequence ID" value="SJM33767.1"/>
    <property type="molecule type" value="Genomic_DNA"/>
</dbReference>
<keyword evidence="1" id="KW-0812">Transmembrane</keyword>
<dbReference type="PROSITE" id="PS51257">
    <property type="entry name" value="PROKAR_LIPOPROTEIN"/>
    <property type="match status" value="1"/>
</dbReference>
<proteinExistence type="predicted"/>
<gene>
    <name evidence="2" type="ORF">BQ8482_360168</name>
</gene>
<keyword evidence="1" id="KW-1133">Transmembrane helix</keyword>
<evidence type="ECO:0000313" key="2">
    <source>
        <dbReference type="EMBL" id="SJM33767.1"/>
    </source>
</evidence>
<feature type="transmembrane region" description="Helical" evidence="1">
    <location>
        <begin position="45"/>
        <end position="62"/>
    </location>
</feature>
<reference evidence="3" key="1">
    <citation type="submission" date="2016-12" db="EMBL/GenBank/DDBJ databases">
        <authorList>
            <person name="Brunel B."/>
        </authorList>
    </citation>
    <scope>NUCLEOTIDE SEQUENCE [LARGE SCALE GENOMIC DNA]</scope>
</reference>
<organism evidence="2 3">
    <name type="scientific">Mesorhizobium delmotii</name>
    <dbReference type="NCBI Taxonomy" id="1631247"/>
    <lineage>
        <taxon>Bacteria</taxon>
        <taxon>Pseudomonadati</taxon>
        <taxon>Pseudomonadota</taxon>
        <taxon>Alphaproteobacteria</taxon>
        <taxon>Hyphomicrobiales</taxon>
        <taxon>Phyllobacteriaceae</taxon>
        <taxon>Mesorhizobium</taxon>
    </lineage>
</organism>
<dbReference type="RefSeq" id="WP_244602988.1">
    <property type="nucleotide sequence ID" value="NZ_FUIG01000044.1"/>
</dbReference>
<keyword evidence="1" id="KW-0472">Membrane</keyword>
<keyword evidence="3" id="KW-1185">Reference proteome</keyword>
<evidence type="ECO:0000256" key="1">
    <source>
        <dbReference type="SAM" id="Phobius"/>
    </source>
</evidence>
<name>A0A2P9ARR0_9HYPH</name>
<dbReference type="AlphaFoldDB" id="A0A2P9ARR0"/>
<evidence type="ECO:0000313" key="3">
    <source>
        <dbReference type="Proteomes" id="UP000245698"/>
    </source>
</evidence>
<protein>
    <submittedName>
        <fullName evidence="2">Uncharacterized protein</fullName>
    </submittedName>
</protein>